<dbReference type="RefSeq" id="WP_062972060.1">
    <property type="nucleotide sequence ID" value="NZ_JAAXOS010000001.1"/>
</dbReference>
<dbReference type="SUPFAM" id="SSF54665">
    <property type="entry name" value="CO dehydrogenase molybdoprotein N-domain-like"/>
    <property type="match status" value="1"/>
</dbReference>
<dbReference type="PANTHER" id="PTHR11908">
    <property type="entry name" value="XANTHINE DEHYDROGENASE"/>
    <property type="match status" value="1"/>
</dbReference>
<dbReference type="InterPro" id="IPR000674">
    <property type="entry name" value="Ald_Oxase/Xan_DH_a/b"/>
</dbReference>
<dbReference type="SMART" id="SM01008">
    <property type="entry name" value="Ald_Xan_dh_C"/>
    <property type="match status" value="1"/>
</dbReference>
<keyword evidence="1" id="KW-0500">Molybdenum</keyword>
<dbReference type="InterPro" id="IPR016208">
    <property type="entry name" value="Ald_Oxase/xanthine_DH-like"/>
</dbReference>
<sequence>MTRTEFSTTTGVVGTRVPRIEDARLVTGKGTFVDDVTRPGMAHACFIRSPLPRATIGDIDVSAALELDGVLAVYTAADLNSGVHEISYALDIVGFPPVPRPPLAEEEVRFVGDPVALVIAIDRYVAEDAAELVVIDYEPLEPVVDYVTAADSPNLVHAAFAGNSAGELGGRPAADLAPVFDSAAHVVRQTIFQQAYLPVPLETRGIVADWSAPTAEMTIWSSTQSPHEVRGFCARLLGIAEHQVRVIARDTGGGFGLKQVPLREDACVLLAARKLGTAVKWIEDRQENLMAAGMSRHEHADVGMAFDSEGKILAAAIDHVQNVGAYPTPSPLTGGVVVGILFPGPYRITEASFTAKFRYSNTVGRLAYRGPWQFESVAREILLDHAARQIGIDPIELRRRNMLRRDELPWANPNGMTFDNISPLETLEQAVRMLDYEGFRDLQRRARTEGRYLGVGTCTYVEPTTGGSPFLSTEGATIRIEPSGKVNVYVAGGSAGNSLETTVVQLAADALGAELADVRTIQGDTAITPFGGGTGGSRSGSMTAGAIARTASMLRERILAIAAHRLGASADDIEFSRSRATIRGTPDKSLSLAEIAEIAYFQTDSLPPGVPPGLEASGRHKTPQLAIWANATHVCTCEVDIETGQVKLLRYIVSEDCGPMINPNVVEGQIYGGTVQGIGGALYEHLAYDESGNPVATTFLDYLLPTATESPTIEVGHIETPSPGPGNFKGVGEGGAIGATPAVLNAVIDALAPFGVEISKLPLSPATIVTLLDEARAAGKGPE</sequence>
<dbReference type="EMBL" id="JAAXOS010000001">
    <property type="protein sequence ID" value="NKY25215.1"/>
    <property type="molecule type" value="Genomic_DNA"/>
</dbReference>
<dbReference type="InterPro" id="IPR008274">
    <property type="entry name" value="AldOxase/xan_DH_MoCoBD1"/>
</dbReference>
<evidence type="ECO:0000259" key="4">
    <source>
        <dbReference type="SMART" id="SM01008"/>
    </source>
</evidence>
<dbReference type="Gene3D" id="3.90.1170.50">
    <property type="entry name" value="Aldehyde oxidase/xanthine dehydrogenase, a/b hammerhead"/>
    <property type="match status" value="1"/>
</dbReference>
<dbReference type="GO" id="GO:0005506">
    <property type="term" value="F:iron ion binding"/>
    <property type="evidence" value="ECO:0007669"/>
    <property type="project" value="InterPro"/>
</dbReference>
<evidence type="ECO:0000256" key="3">
    <source>
        <dbReference type="ARBA" id="ARBA00053029"/>
    </source>
</evidence>
<keyword evidence="6" id="KW-1185">Reference proteome</keyword>
<dbReference type="InterPro" id="IPR037165">
    <property type="entry name" value="AldOxase/xan_DH_Mopterin-bd_sf"/>
</dbReference>
<comment type="cofactor">
    <cofactor evidence="3">
        <name>Mo-molybdopterin cytosine dinucleotide</name>
        <dbReference type="ChEBI" id="CHEBI:71308"/>
    </cofactor>
</comment>
<dbReference type="PANTHER" id="PTHR11908:SF132">
    <property type="entry name" value="ALDEHYDE OXIDASE 1-RELATED"/>
    <property type="match status" value="1"/>
</dbReference>
<dbReference type="Pfam" id="PF01315">
    <property type="entry name" value="Ald_Xan_dh_C"/>
    <property type="match status" value="1"/>
</dbReference>
<evidence type="ECO:0000256" key="1">
    <source>
        <dbReference type="ARBA" id="ARBA00022505"/>
    </source>
</evidence>
<dbReference type="InterPro" id="IPR046867">
    <property type="entry name" value="AldOxase/xan_DH_MoCoBD2"/>
</dbReference>
<evidence type="ECO:0000256" key="2">
    <source>
        <dbReference type="ARBA" id="ARBA00023002"/>
    </source>
</evidence>
<organism evidence="5 6">
    <name type="scientific">Nocardia gamkensis</name>
    <dbReference type="NCBI Taxonomy" id="352869"/>
    <lineage>
        <taxon>Bacteria</taxon>
        <taxon>Bacillati</taxon>
        <taxon>Actinomycetota</taxon>
        <taxon>Actinomycetes</taxon>
        <taxon>Mycobacteriales</taxon>
        <taxon>Nocardiaceae</taxon>
        <taxon>Nocardia</taxon>
    </lineage>
</organism>
<name>A0A7X6KZR9_9NOCA</name>
<evidence type="ECO:0000313" key="5">
    <source>
        <dbReference type="EMBL" id="NKY25215.1"/>
    </source>
</evidence>
<reference evidence="5 6" key="1">
    <citation type="submission" date="2020-04" db="EMBL/GenBank/DDBJ databases">
        <title>MicrobeNet Type strains.</title>
        <authorList>
            <person name="Nicholson A.C."/>
        </authorList>
    </citation>
    <scope>NUCLEOTIDE SEQUENCE [LARGE SCALE GENOMIC DNA]</scope>
    <source>
        <strain evidence="5 6">DSM 44956</strain>
    </source>
</reference>
<protein>
    <submittedName>
        <fullName evidence="5">Xanthine dehydrogenase family protein</fullName>
    </submittedName>
</protein>
<dbReference type="InterPro" id="IPR036856">
    <property type="entry name" value="Ald_Oxase/Xan_DH_a/b_sf"/>
</dbReference>
<keyword evidence="2" id="KW-0560">Oxidoreductase</keyword>
<dbReference type="AlphaFoldDB" id="A0A7X6KZR9"/>
<dbReference type="Pfam" id="PF02738">
    <property type="entry name" value="MoCoBD_1"/>
    <property type="match status" value="1"/>
</dbReference>
<gene>
    <name evidence="5" type="ORF">HGB38_03060</name>
</gene>
<proteinExistence type="predicted"/>
<dbReference type="Pfam" id="PF20256">
    <property type="entry name" value="MoCoBD_2"/>
    <property type="match status" value="1"/>
</dbReference>
<dbReference type="FunFam" id="3.30.365.10:FF:000001">
    <property type="entry name" value="Xanthine dehydrogenase oxidase"/>
    <property type="match status" value="1"/>
</dbReference>
<feature type="domain" description="Aldehyde oxidase/xanthine dehydrogenase a/b hammerhead" evidence="4">
    <location>
        <begin position="27"/>
        <end position="141"/>
    </location>
</feature>
<dbReference type="SUPFAM" id="SSF56003">
    <property type="entry name" value="Molybdenum cofactor-binding domain"/>
    <property type="match status" value="1"/>
</dbReference>
<evidence type="ECO:0000313" key="6">
    <source>
        <dbReference type="Proteomes" id="UP000540698"/>
    </source>
</evidence>
<dbReference type="Gene3D" id="3.30.365.10">
    <property type="entry name" value="Aldehyde oxidase/xanthine dehydrogenase, molybdopterin binding domain"/>
    <property type="match status" value="4"/>
</dbReference>
<accession>A0A7X6KZR9</accession>
<dbReference type="Proteomes" id="UP000540698">
    <property type="component" value="Unassembled WGS sequence"/>
</dbReference>
<dbReference type="GO" id="GO:0016491">
    <property type="term" value="F:oxidoreductase activity"/>
    <property type="evidence" value="ECO:0007669"/>
    <property type="project" value="UniProtKB-KW"/>
</dbReference>
<comment type="caution">
    <text evidence="5">The sequence shown here is derived from an EMBL/GenBank/DDBJ whole genome shotgun (WGS) entry which is preliminary data.</text>
</comment>